<dbReference type="InterPro" id="IPR029026">
    <property type="entry name" value="tRNA_m1G_MTases_N"/>
</dbReference>
<dbReference type="InterPro" id="IPR013123">
    <property type="entry name" value="SpoU_subst-bd"/>
</dbReference>
<dbReference type="InterPro" id="IPR029028">
    <property type="entry name" value="Alpha/beta_knot_MTases"/>
</dbReference>
<keyword evidence="7" id="KW-1185">Reference proteome</keyword>
<dbReference type="Gene3D" id="3.30.1330.30">
    <property type="match status" value="1"/>
</dbReference>
<dbReference type="SMART" id="SM00967">
    <property type="entry name" value="SpoU_sub_bind"/>
    <property type="match status" value="1"/>
</dbReference>
<feature type="domain" description="RNA 2-O ribose methyltransferase substrate binding" evidence="5">
    <location>
        <begin position="84"/>
        <end position="160"/>
    </location>
</feature>
<feature type="compositionally biased region" description="Gly residues" evidence="4">
    <location>
        <begin position="16"/>
        <end position="29"/>
    </location>
</feature>
<proteinExistence type="inferred from homology"/>
<evidence type="ECO:0000256" key="2">
    <source>
        <dbReference type="ARBA" id="ARBA00022603"/>
    </source>
</evidence>
<dbReference type="Pfam" id="PF00588">
    <property type="entry name" value="SpoU_methylase"/>
    <property type="match status" value="1"/>
</dbReference>
<dbReference type="GO" id="GO:0006396">
    <property type="term" value="P:RNA processing"/>
    <property type="evidence" value="ECO:0007669"/>
    <property type="project" value="InterPro"/>
</dbReference>
<evidence type="ECO:0000256" key="4">
    <source>
        <dbReference type="SAM" id="MobiDB-lite"/>
    </source>
</evidence>
<dbReference type="PANTHER" id="PTHR46429">
    <property type="entry name" value="23S RRNA (GUANOSINE-2'-O-)-METHYLTRANSFERASE RLMB"/>
    <property type="match status" value="1"/>
</dbReference>
<comment type="similarity">
    <text evidence="1">Belongs to the class IV-like SAM-binding methyltransferase superfamily. RNA methyltransferase TrmH family.</text>
</comment>
<accession>A0A4Q9KJK7</accession>
<evidence type="ECO:0000259" key="5">
    <source>
        <dbReference type="SMART" id="SM00967"/>
    </source>
</evidence>
<dbReference type="GO" id="GO:0032259">
    <property type="term" value="P:methylation"/>
    <property type="evidence" value="ECO:0007669"/>
    <property type="project" value="UniProtKB-KW"/>
</dbReference>
<dbReference type="GO" id="GO:0008173">
    <property type="term" value="F:RNA methyltransferase activity"/>
    <property type="evidence" value="ECO:0007669"/>
    <property type="project" value="InterPro"/>
</dbReference>
<dbReference type="OrthoDB" id="9785673at2"/>
<dbReference type="PANTHER" id="PTHR46429:SF1">
    <property type="entry name" value="23S RRNA (GUANOSINE-2'-O-)-METHYLTRANSFERASE RLMB"/>
    <property type="match status" value="1"/>
</dbReference>
<evidence type="ECO:0000256" key="3">
    <source>
        <dbReference type="ARBA" id="ARBA00022679"/>
    </source>
</evidence>
<reference evidence="6 7" key="1">
    <citation type="submission" date="2019-01" db="EMBL/GenBank/DDBJ databases">
        <title>Lactibacter flavus gen. nov., sp. nov., a novel bacterium of the family Propionibacteriaceae isolated from raw milk and dairy products.</title>
        <authorList>
            <person name="Huptas C."/>
            <person name="Wenning M."/>
            <person name="Breitenwieser F."/>
            <person name="Doll E."/>
            <person name="Von Neubeck M."/>
            <person name="Busse H.-J."/>
            <person name="Scherer S."/>
        </authorList>
    </citation>
    <scope>NUCLEOTIDE SEQUENCE [LARGE SCALE GENOMIC DNA]</scope>
    <source>
        <strain evidence="6 7">DSM 22130</strain>
    </source>
</reference>
<dbReference type="SUPFAM" id="SSF75217">
    <property type="entry name" value="alpha/beta knot"/>
    <property type="match status" value="1"/>
</dbReference>
<dbReference type="EMBL" id="SDMR01000011">
    <property type="protein sequence ID" value="TBT94626.1"/>
    <property type="molecule type" value="Genomic_DNA"/>
</dbReference>
<dbReference type="AlphaFoldDB" id="A0A4Q9KJK7"/>
<dbReference type="Proteomes" id="UP000291933">
    <property type="component" value="Unassembled WGS sequence"/>
</dbReference>
<evidence type="ECO:0000256" key="1">
    <source>
        <dbReference type="ARBA" id="ARBA00007228"/>
    </source>
</evidence>
<keyword evidence="2 6" id="KW-0489">Methyltransferase</keyword>
<dbReference type="SUPFAM" id="SSF55315">
    <property type="entry name" value="L30e-like"/>
    <property type="match status" value="1"/>
</dbReference>
<dbReference type="Gene3D" id="3.40.1280.10">
    <property type="match status" value="1"/>
</dbReference>
<comment type="caution">
    <text evidence="6">The sequence shown here is derived from an EMBL/GenBank/DDBJ whole genome shotgun (WGS) entry which is preliminary data.</text>
</comment>
<protein>
    <submittedName>
        <fullName evidence="6">23S rRNA (Guanosine(2251)-2'-O)-methyltransferase RlmB</fullName>
    </submittedName>
</protein>
<evidence type="ECO:0000313" key="7">
    <source>
        <dbReference type="Proteomes" id="UP000291933"/>
    </source>
</evidence>
<dbReference type="RefSeq" id="WP_131172328.1">
    <property type="nucleotide sequence ID" value="NZ_FXTL01000011.1"/>
</dbReference>
<dbReference type="InterPro" id="IPR004441">
    <property type="entry name" value="rRNA_MeTrfase_TrmH"/>
</dbReference>
<dbReference type="GO" id="GO:0005829">
    <property type="term" value="C:cytosol"/>
    <property type="evidence" value="ECO:0007669"/>
    <property type="project" value="TreeGrafter"/>
</dbReference>
<dbReference type="Pfam" id="PF08032">
    <property type="entry name" value="SpoU_sub_bind"/>
    <property type="match status" value="1"/>
</dbReference>
<evidence type="ECO:0000313" key="6">
    <source>
        <dbReference type="EMBL" id="TBT94626.1"/>
    </source>
</evidence>
<keyword evidence="3 6" id="KW-0808">Transferase</keyword>
<gene>
    <name evidence="6" type="primary">rlmB</name>
    <name evidence="6" type="ORF">ET996_09510</name>
</gene>
<dbReference type="GO" id="GO:0003723">
    <property type="term" value="F:RNA binding"/>
    <property type="evidence" value="ECO:0007669"/>
    <property type="project" value="InterPro"/>
</dbReference>
<dbReference type="CDD" id="cd18103">
    <property type="entry name" value="SpoU-like_RlmB"/>
    <property type="match status" value="1"/>
</dbReference>
<dbReference type="InterPro" id="IPR029064">
    <property type="entry name" value="Ribosomal_eL30-like_sf"/>
</dbReference>
<name>A0A4Q9KJK7_PROTD</name>
<organism evidence="6 7">
    <name type="scientific">Propioniciclava tarda</name>
    <dbReference type="NCBI Taxonomy" id="433330"/>
    <lineage>
        <taxon>Bacteria</taxon>
        <taxon>Bacillati</taxon>
        <taxon>Actinomycetota</taxon>
        <taxon>Actinomycetes</taxon>
        <taxon>Propionibacteriales</taxon>
        <taxon>Propionibacteriaceae</taxon>
        <taxon>Propioniciclava</taxon>
    </lineage>
</organism>
<sequence>MAGNSQRKGAVRKVGKGIGNQGRTAGSGGRVKRGLEGRGPTPKAEDRPYHKAYRSRRPEEPGKTPGRRGVSDRAKAAAGAGPEWVIGRNPVYEALKAGLPVKRAYLAEGVERDSRLGDILKLAAERGIPLLQASRFELDKFAGGAVHQGVAIQLPEYEYTHPNDLLADALDADAPIVVACDSITDPRNLGAIVRSAAAFGASGVIVPERRSAHMTAAAWKASAGAAARCPVALAGNLNRVLREYAEAGFVIVGLAGEGETPIDDIPGVDGPVLIVIGSEGDGLAQLTRKNCDVLASIPIASEVESLNASVAASVALYEVMRSRASLPTDT</sequence>
<dbReference type="NCBIfam" id="TIGR00186">
    <property type="entry name" value="rRNA_methyl_3"/>
    <property type="match status" value="1"/>
</dbReference>
<dbReference type="InterPro" id="IPR001537">
    <property type="entry name" value="SpoU_MeTrfase"/>
</dbReference>
<feature type="region of interest" description="Disordered" evidence="4">
    <location>
        <begin position="1"/>
        <end position="79"/>
    </location>
</feature>